<dbReference type="InterPro" id="IPR011063">
    <property type="entry name" value="TilS/TtcA_N"/>
</dbReference>
<comment type="caution">
    <text evidence="3">The sequence shown here is derived from an EMBL/GenBank/DDBJ whole genome shotgun (WGS) entry which is preliminary data.</text>
</comment>
<dbReference type="GO" id="GO:0016740">
    <property type="term" value="F:transferase activity"/>
    <property type="evidence" value="ECO:0007669"/>
    <property type="project" value="UniProtKB-KW"/>
</dbReference>
<keyword evidence="1" id="KW-0808">Transferase</keyword>
<accession>A0A073INP9</accession>
<dbReference type="Proteomes" id="UP000027665">
    <property type="component" value="Unassembled WGS sequence"/>
</dbReference>
<organism evidence="3 4">
    <name type="scientific">Synergistes jonesii</name>
    <dbReference type="NCBI Taxonomy" id="2754"/>
    <lineage>
        <taxon>Bacteria</taxon>
        <taxon>Thermotogati</taxon>
        <taxon>Synergistota</taxon>
        <taxon>Synergistia</taxon>
        <taxon>Synergistales</taxon>
        <taxon>Synergistaceae</taxon>
        <taxon>Synergistes</taxon>
    </lineage>
</organism>
<evidence type="ECO:0000259" key="2">
    <source>
        <dbReference type="Pfam" id="PF01171"/>
    </source>
</evidence>
<dbReference type="InterPro" id="IPR035107">
    <property type="entry name" value="tRNA_thiolation_TtcA_Ctu1"/>
</dbReference>
<feature type="domain" description="tRNA(Ile)-lysidine/2-thiocytidine synthase N-terminal" evidence="2">
    <location>
        <begin position="35"/>
        <end position="188"/>
    </location>
</feature>
<dbReference type="STRING" id="2754.EH55_11130"/>
<dbReference type="PATRIC" id="fig|2754.20.peg.1416"/>
<dbReference type="Gene3D" id="3.40.50.620">
    <property type="entry name" value="HUPs"/>
    <property type="match status" value="1"/>
</dbReference>
<dbReference type="PANTHER" id="PTHR43686:SF1">
    <property type="entry name" value="AMINOTRAN_5 DOMAIN-CONTAINING PROTEIN"/>
    <property type="match status" value="1"/>
</dbReference>
<protein>
    <submittedName>
        <fullName evidence="3">Potassium ABC transporter ATPase</fullName>
    </submittedName>
</protein>
<dbReference type="PIRSF" id="PIRSF004976">
    <property type="entry name" value="ATPase_YdaO"/>
    <property type="match status" value="1"/>
</dbReference>
<dbReference type="GeneID" id="90984536"/>
<evidence type="ECO:0000313" key="3">
    <source>
        <dbReference type="EMBL" id="KEJ91389.1"/>
    </source>
</evidence>
<dbReference type="SUPFAM" id="SSF52402">
    <property type="entry name" value="Adenine nucleotide alpha hydrolases-like"/>
    <property type="match status" value="1"/>
</dbReference>
<dbReference type="Pfam" id="PF01171">
    <property type="entry name" value="ATP_bind_3"/>
    <property type="match status" value="1"/>
</dbReference>
<dbReference type="CDD" id="cd24138">
    <property type="entry name" value="TtcA-like"/>
    <property type="match status" value="1"/>
</dbReference>
<dbReference type="GO" id="GO:0008033">
    <property type="term" value="P:tRNA processing"/>
    <property type="evidence" value="ECO:0007669"/>
    <property type="project" value="InterPro"/>
</dbReference>
<dbReference type="eggNOG" id="COG0037">
    <property type="taxonomic scope" value="Bacteria"/>
</dbReference>
<proteinExistence type="predicted"/>
<dbReference type="PANTHER" id="PTHR43686">
    <property type="entry name" value="SULFURTRANSFERASE-RELATED"/>
    <property type="match status" value="1"/>
</dbReference>
<dbReference type="RefSeq" id="WP_037978201.1">
    <property type="nucleotide sequence ID" value="NZ_JMKI01000051.1"/>
</dbReference>
<reference evidence="3 4" key="1">
    <citation type="submission" date="2014-04" db="EMBL/GenBank/DDBJ databases">
        <title>Draft Genome Sequence of Synergistes jonesii.</title>
        <authorList>
            <person name="Coil D.A."/>
            <person name="Eisen J.A."/>
            <person name="Holland-Moritz H.E."/>
        </authorList>
    </citation>
    <scope>NUCLEOTIDE SEQUENCE [LARGE SCALE GENOMIC DNA]</scope>
    <source>
        <strain evidence="3 4">78-1</strain>
    </source>
</reference>
<keyword evidence="4" id="KW-1185">Reference proteome</keyword>
<dbReference type="EMBL" id="JMKI01000051">
    <property type="protein sequence ID" value="KEJ91389.1"/>
    <property type="molecule type" value="Genomic_DNA"/>
</dbReference>
<dbReference type="InterPro" id="IPR014729">
    <property type="entry name" value="Rossmann-like_a/b/a_fold"/>
</dbReference>
<dbReference type="AlphaFoldDB" id="A0A073INP9"/>
<evidence type="ECO:0000256" key="1">
    <source>
        <dbReference type="ARBA" id="ARBA00022679"/>
    </source>
</evidence>
<evidence type="ECO:0000313" key="4">
    <source>
        <dbReference type="Proteomes" id="UP000027665"/>
    </source>
</evidence>
<sequence length="252" mass="28458">MKEDFEENYPLSKKISRFAGEAIRDYSMIREGDGILIGLSGGKDSLLLSLSLALLRKRSPVKFTLRACLIDQSDGSMQTDKVAAYMDELEIPLKVVPHPICQIMEERKERSPCSLCANMRRGMLAGQAAALGCGTIALGHHKDDAAETVLMNLFYGGRFKCFHPHLYMSRSGIRVIRPFVYIEERRIELEAWRLSLPVANFCCPYGEKSKRKIAKETMASLLKEAPELRSNIVHALKNLHENESWPKGMLKE</sequence>
<gene>
    <name evidence="3" type="ORF">EH55_11130</name>
</gene>
<name>A0A073INP9_9BACT</name>